<feature type="domain" description="HNH endonuclease 5" evidence="2">
    <location>
        <begin position="9"/>
        <end position="61"/>
    </location>
</feature>
<sequence>MATTNEPKCRGCGVTLTSSNDSEAHIIPNALGGRLKPRGIICRKCNTKLDSVADNALVQAFGSWPTLLNVPRDRGNHPDKDVTTQAGHRVRLSAEGSITRVDPVYVVTEIADGHQLEIGAGVSRTFRELLQRAANQFPQINVEQALKHAQIIGINDSGALKMRLDYSPLAVFGGIVSALWLYLIKVTGHTIMDWKRLLEVIASMQKNGGTFRYMIGGLPGLVGPDIPFGHKIIVRSVPHTGELIAYVEILGVLQVGGILARSGGPSQLIEHIYVYDLNERTDRSHEFSITASQFELQDWATVGLGPADADALSNHFQTKAEDVFGTVYRNRFSENPTGEAE</sequence>
<reference evidence="3 4" key="1">
    <citation type="submission" date="2019-09" db="EMBL/GenBank/DDBJ databases">
        <authorList>
            <person name="Depoorter E."/>
        </authorList>
    </citation>
    <scope>NUCLEOTIDE SEQUENCE [LARGE SCALE GENOMIC DNA]</scope>
    <source>
        <strain evidence="3">R-39750</strain>
    </source>
</reference>
<dbReference type="InterPro" id="IPR029471">
    <property type="entry name" value="HNH_5"/>
</dbReference>
<dbReference type="Pfam" id="PF14279">
    <property type="entry name" value="HNH_5"/>
    <property type="match status" value="1"/>
</dbReference>
<dbReference type="EMBL" id="CABVQN010000003">
    <property type="protein sequence ID" value="VWC75772.1"/>
    <property type="molecule type" value="Genomic_DNA"/>
</dbReference>
<name>A0A6P2UX34_BURL3</name>
<dbReference type="Proteomes" id="UP000494110">
    <property type="component" value="Unassembled WGS sequence"/>
</dbReference>
<evidence type="ECO:0000313" key="4">
    <source>
        <dbReference type="Proteomes" id="UP000494110"/>
    </source>
</evidence>
<evidence type="ECO:0000256" key="1">
    <source>
        <dbReference type="SAM" id="Phobius"/>
    </source>
</evidence>
<evidence type="ECO:0000313" key="3">
    <source>
        <dbReference type="EMBL" id="VWC75772.1"/>
    </source>
</evidence>
<keyword evidence="1" id="KW-0812">Transmembrane</keyword>
<proteinExistence type="predicted"/>
<accession>A0A6P2UX34</accession>
<organism evidence="3 4">
    <name type="scientific">Burkholderia lata (strain ATCC 17760 / DSM 23089 / LMG 22485 / NCIMB 9086 / R18194 / 383)</name>
    <dbReference type="NCBI Taxonomy" id="482957"/>
    <lineage>
        <taxon>Bacteria</taxon>
        <taxon>Pseudomonadati</taxon>
        <taxon>Pseudomonadota</taxon>
        <taxon>Betaproteobacteria</taxon>
        <taxon>Burkholderiales</taxon>
        <taxon>Burkholderiaceae</taxon>
        <taxon>Burkholderia</taxon>
        <taxon>Burkholderia cepacia complex</taxon>
    </lineage>
</organism>
<keyword evidence="1" id="KW-1133">Transmembrane helix</keyword>
<feature type="transmembrane region" description="Helical" evidence="1">
    <location>
        <begin position="166"/>
        <end position="184"/>
    </location>
</feature>
<evidence type="ECO:0000259" key="2">
    <source>
        <dbReference type="Pfam" id="PF14279"/>
    </source>
</evidence>
<dbReference type="AlphaFoldDB" id="A0A6P2UX34"/>
<dbReference type="RefSeq" id="WP_175011015.1">
    <property type="nucleotide sequence ID" value="NZ_CABVQN010000003.1"/>
</dbReference>
<protein>
    <recommendedName>
        <fullName evidence="2">HNH endonuclease 5 domain-containing protein</fullName>
    </recommendedName>
</protein>
<gene>
    <name evidence="3" type="ORF">BLA39750_00858</name>
</gene>
<keyword evidence="1" id="KW-0472">Membrane</keyword>